<dbReference type="InterPro" id="IPR012171">
    <property type="entry name" value="Fatty_acid_desaturase"/>
</dbReference>
<organism evidence="3 4">
    <name type="scientific">Mycolicibacterium hippocampi</name>
    <dbReference type="NCBI Taxonomy" id="659824"/>
    <lineage>
        <taxon>Bacteria</taxon>
        <taxon>Bacillati</taxon>
        <taxon>Actinomycetota</taxon>
        <taxon>Actinomycetes</taxon>
        <taxon>Mycobacteriales</taxon>
        <taxon>Mycobacteriaceae</taxon>
        <taxon>Mycolicibacterium</taxon>
    </lineage>
</organism>
<dbReference type="Pfam" id="PF00487">
    <property type="entry name" value="FA_desaturase"/>
    <property type="match status" value="1"/>
</dbReference>
<protein>
    <submittedName>
        <fullName evidence="3">Linoleoyl-CoA desaturase</fullName>
        <ecNumber evidence="3">1.14.19.3</ecNumber>
    </submittedName>
</protein>
<keyword evidence="3" id="KW-0560">Oxidoreductase</keyword>
<feature type="region of interest" description="Disordered" evidence="1">
    <location>
        <begin position="361"/>
        <end position="385"/>
    </location>
</feature>
<comment type="caution">
    <text evidence="3">The sequence shown here is derived from an EMBL/GenBank/DDBJ whole genome shotgun (WGS) entry which is preliminary data.</text>
</comment>
<dbReference type="EC" id="1.14.19.3" evidence="3"/>
<name>A0A850PJK2_9MYCO</name>
<dbReference type="CDD" id="cd03506">
    <property type="entry name" value="Delta6-FADS-like"/>
    <property type="match status" value="1"/>
</dbReference>
<dbReference type="Proteomes" id="UP000570517">
    <property type="component" value="Unassembled WGS sequence"/>
</dbReference>
<reference evidence="3 4" key="1">
    <citation type="submission" date="2020-05" db="EMBL/GenBank/DDBJ databases">
        <title>Draft genome sequence of Mycobacterium hippocampi DL, isolated from European seabass, Dicentrarchus labrax, reared in fish farms.</title>
        <authorList>
            <person name="Stathopoulou P."/>
            <person name="Asimakis E."/>
            <person name="Tzokas K."/>
            <person name="Batargias C."/>
            <person name="Tsiamis G."/>
        </authorList>
    </citation>
    <scope>NUCLEOTIDE SEQUENCE [LARGE SCALE GENOMIC DNA]</scope>
    <source>
        <strain evidence="3 4">DL</strain>
    </source>
</reference>
<accession>A0A850PJK2</accession>
<evidence type="ECO:0000313" key="4">
    <source>
        <dbReference type="Proteomes" id="UP000570517"/>
    </source>
</evidence>
<dbReference type="RefSeq" id="WP_178358920.1">
    <property type="nucleotide sequence ID" value="NZ_JABFYL010000024.1"/>
</dbReference>
<evidence type="ECO:0000313" key="3">
    <source>
        <dbReference type="EMBL" id="NVN50591.1"/>
    </source>
</evidence>
<gene>
    <name evidence="3" type="ORF">HLY00_5530</name>
</gene>
<dbReference type="PANTHER" id="PTHR19353">
    <property type="entry name" value="FATTY ACID DESATURASE 2"/>
    <property type="match status" value="1"/>
</dbReference>
<sequence length="405" mass="45588">MAIADIVSYSHLAPSDIEALGAELDAIRREIEQSRGARDARYIHRSIALQRALDVASRMAILLSPSRTGRWLGIGGLAASKCIENMELGHNIGHGQWDWMNDPEVHSATWEWDMVGLSSQWRYAHNYRHHVFTNVLGLDDDIGWDVLRVTRDQPWHWRHLFQPAQSLLLAATFEWGIALYGLAAAYKRTQDAENKATATADFATKIGRQILKDYVVFPALAGRRWRQVLGAMTIANVLRNLWTHVVIVCGHFPDGAEKFTPESIESETRSDWYLRQMLGSANIDAGPALAFATGNLCYQIEHHLFPDLPSNRYREIAPRVRALCDKYDLPYSTGSLVRQFLLAQRTVVKLSLPDRLLTATSDDAPETASERRFASHTPTVPGDGLRTALRTLRARRRRLFPSAGA</sequence>
<proteinExistence type="predicted"/>
<dbReference type="GO" id="GO:0008610">
    <property type="term" value="P:lipid biosynthetic process"/>
    <property type="evidence" value="ECO:0007669"/>
    <property type="project" value="UniProtKB-ARBA"/>
</dbReference>
<dbReference type="InterPro" id="IPR005804">
    <property type="entry name" value="FA_desaturase_dom"/>
</dbReference>
<evidence type="ECO:0000259" key="2">
    <source>
        <dbReference type="Pfam" id="PF00487"/>
    </source>
</evidence>
<dbReference type="GO" id="GO:0016213">
    <property type="term" value="F:acyl-CoA 6-desaturase activity"/>
    <property type="evidence" value="ECO:0007669"/>
    <property type="project" value="UniProtKB-EC"/>
</dbReference>
<feature type="domain" description="Fatty acid desaturase" evidence="2">
    <location>
        <begin position="81"/>
        <end position="333"/>
    </location>
</feature>
<dbReference type="EMBL" id="JABFYL010000024">
    <property type="protein sequence ID" value="NVN50591.1"/>
    <property type="molecule type" value="Genomic_DNA"/>
</dbReference>
<keyword evidence="4" id="KW-1185">Reference proteome</keyword>
<dbReference type="AlphaFoldDB" id="A0A850PJK2"/>
<evidence type="ECO:0000256" key="1">
    <source>
        <dbReference type="SAM" id="MobiDB-lite"/>
    </source>
</evidence>
<dbReference type="GO" id="GO:0016020">
    <property type="term" value="C:membrane"/>
    <property type="evidence" value="ECO:0007669"/>
    <property type="project" value="TreeGrafter"/>
</dbReference>
<dbReference type="PANTHER" id="PTHR19353:SF19">
    <property type="entry name" value="DELTA(5) FATTY ACID DESATURASE C-RELATED"/>
    <property type="match status" value="1"/>
</dbReference>